<accession>A0A8K0UHC3</accession>
<organism evidence="2 3">
    <name type="scientific">Cristinia sonorae</name>
    <dbReference type="NCBI Taxonomy" id="1940300"/>
    <lineage>
        <taxon>Eukaryota</taxon>
        <taxon>Fungi</taxon>
        <taxon>Dikarya</taxon>
        <taxon>Basidiomycota</taxon>
        <taxon>Agaricomycotina</taxon>
        <taxon>Agaricomycetes</taxon>
        <taxon>Agaricomycetidae</taxon>
        <taxon>Agaricales</taxon>
        <taxon>Pleurotineae</taxon>
        <taxon>Stephanosporaceae</taxon>
        <taxon>Cristinia</taxon>
    </lineage>
</organism>
<feature type="transmembrane region" description="Helical" evidence="1">
    <location>
        <begin position="136"/>
        <end position="162"/>
    </location>
</feature>
<protein>
    <submittedName>
        <fullName evidence="2">Uncharacterized protein</fullName>
    </submittedName>
</protein>
<dbReference type="EMBL" id="JAEVFJ010000040">
    <property type="protein sequence ID" value="KAH8087835.1"/>
    <property type="molecule type" value="Genomic_DNA"/>
</dbReference>
<evidence type="ECO:0000313" key="2">
    <source>
        <dbReference type="EMBL" id="KAH8087835.1"/>
    </source>
</evidence>
<evidence type="ECO:0000313" key="3">
    <source>
        <dbReference type="Proteomes" id="UP000813824"/>
    </source>
</evidence>
<sequence>MLLMRVSRTTFSTHRVSTFDERSSETEMLHPPYGLSDIVSDSEDSVLARSVGSITAEVDSDTISSPLEGDSLIYPRVDSHGNITSASQTLEPNADDLDRKNQDNDISYSPVIPINPSSSSAPTIPPKLLHYNHCRIGWMLAFVFVIGAYLQLYWISVALYIAGATNTCPAYRDSRVSCLTFEGATQTIALQHNLALPLMKRLSQIGLHATDSPLIIEAAYVNISFGIPALEGGISSDPYTLLDELDSYRRIVSNKWDSVVTIQYLAGDVVSKYHRYSHLLHATADLRQLVIASKTGHRPSKAVSPMRNLEHIVTLDPNVVKITDFVFQSGLLSVIAPHAVVRALSGWKLRPLSEEHTSRWLHVQTDQDTSILVRDSIAAQVNEWRNVETQMAFAGIQLSKSGLNERLRKAFGEEMNRAHHVRHRLKQAIGHNCTSLTDDNELMQLSTQDLEIHKSCVSADRDLQCMEKYVRVLQVAELETRREIAIIDELFRVIATITGLIPSLNSLYVTDTSTAQYLDIPFHDTLEAISYVSEYIKITRQELSAASRVVSNETLHEGHPGIPRRKLKRIISKRIQS</sequence>
<proteinExistence type="predicted"/>
<dbReference type="Proteomes" id="UP000813824">
    <property type="component" value="Unassembled WGS sequence"/>
</dbReference>
<reference evidence="2" key="1">
    <citation type="journal article" date="2021" name="New Phytol.">
        <title>Evolutionary innovations through gain and loss of genes in the ectomycorrhizal Boletales.</title>
        <authorList>
            <person name="Wu G."/>
            <person name="Miyauchi S."/>
            <person name="Morin E."/>
            <person name="Kuo A."/>
            <person name="Drula E."/>
            <person name="Varga T."/>
            <person name="Kohler A."/>
            <person name="Feng B."/>
            <person name="Cao Y."/>
            <person name="Lipzen A."/>
            <person name="Daum C."/>
            <person name="Hundley H."/>
            <person name="Pangilinan J."/>
            <person name="Johnson J."/>
            <person name="Barry K."/>
            <person name="LaButti K."/>
            <person name="Ng V."/>
            <person name="Ahrendt S."/>
            <person name="Min B."/>
            <person name="Choi I.G."/>
            <person name="Park H."/>
            <person name="Plett J.M."/>
            <person name="Magnuson J."/>
            <person name="Spatafora J.W."/>
            <person name="Nagy L.G."/>
            <person name="Henrissat B."/>
            <person name="Grigoriev I.V."/>
            <person name="Yang Z.L."/>
            <person name="Xu J."/>
            <person name="Martin F.M."/>
        </authorList>
    </citation>
    <scope>NUCLEOTIDE SEQUENCE</scope>
    <source>
        <strain evidence="2">KKN 215</strain>
    </source>
</reference>
<dbReference type="OrthoDB" id="3265796at2759"/>
<keyword evidence="1" id="KW-0472">Membrane</keyword>
<keyword evidence="1" id="KW-0812">Transmembrane</keyword>
<comment type="caution">
    <text evidence="2">The sequence shown here is derived from an EMBL/GenBank/DDBJ whole genome shotgun (WGS) entry which is preliminary data.</text>
</comment>
<dbReference type="AlphaFoldDB" id="A0A8K0UHC3"/>
<evidence type="ECO:0000256" key="1">
    <source>
        <dbReference type="SAM" id="Phobius"/>
    </source>
</evidence>
<gene>
    <name evidence="2" type="ORF">BXZ70DRAFT_536862</name>
</gene>
<name>A0A8K0UHC3_9AGAR</name>
<keyword evidence="1" id="KW-1133">Transmembrane helix</keyword>
<keyword evidence="3" id="KW-1185">Reference proteome</keyword>